<dbReference type="InterPro" id="IPR059035">
    <property type="entry name" value="Fn1_3"/>
</dbReference>
<evidence type="ECO:0000256" key="1">
    <source>
        <dbReference type="ARBA" id="ARBA00004236"/>
    </source>
</evidence>
<evidence type="ECO:0000256" key="7">
    <source>
        <dbReference type="ARBA" id="ARBA00023180"/>
    </source>
</evidence>
<keyword evidence="11" id="KW-1185">Reference proteome</keyword>
<dbReference type="EMBL" id="CAXKWB010004266">
    <property type="protein sequence ID" value="CAL4073066.1"/>
    <property type="molecule type" value="Genomic_DNA"/>
</dbReference>
<keyword evidence="7" id="KW-0325">Glycoprotein</keyword>
<organism evidence="10 11">
    <name type="scientific">Meganyctiphanes norvegica</name>
    <name type="common">Northern krill</name>
    <name type="synonym">Thysanopoda norvegica</name>
    <dbReference type="NCBI Taxonomy" id="48144"/>
    <lineage>
        <taxon>Eukaryota</taxon>
        <taxon>Metazoa</taxon>
        <taxon>Ecdysozoa</taxon>
        <taxon>Arthropoda</taxon>
        <taxon>Crustacea</taxon>
        <taxon>Multicrustacea</taxon>
        <taxon>Malacostraca</taxon>
        <taxon>Eumalacostraca</taxon>
        <taxon>Eucarida</taxon>
        <taxon>Euphausiacea</taxon>
        <taxon>Euphausiidae</taxon>
        <taxon>Meganyctiphanes</taxon>
    </lineage>
</organism>
<feature type="region of interest" description="Disordered" evidence="8">
    <location>
        <begin position="440"/>
        <end position="478"/>
    </location>
</feature>
<dbReference type="Proteomes" id="UP001497623">
    <property type="component" value="Unassembled WGS sequence"/>
</dbReference>
<dbReference type="InterPro" id="IPR003438">
    <property type="entry name" value="GDNF_rcpt"/>
</dbReference>
<sequence length="733" mass="80689">MRPQPPPYFSPPSSLPRYLPPHPYHPQVLPYPNPQVFTAMPPHAGTITAEPLSPISAQTHNVITVDHWPPSYRPLGNQGGIFPVNVIPSENSAIHRVATQIQNPLVDAPGGSRHENSSRAQEVLGNGRRFAQGPHANSSLSSHMGSEWFISFTEVPLPHNAAQTKNIITVVHQAPVILPVKTKVAVVEAATSTGPVPVLHSTCLTALQGCNDDPLCRRLLDPVLGVCGNECDREACMKNLRVFYRNVGFKWALEVAFCLCKKSSATADKCLAAQEKLHPSCARRPEGAGPMLCNRLAHNCKEDKSCRHRLEFYEQACAVDSDTRRCAGSTSECRRALLGILGTQLRNLCTCAAKDAADPRETYNCLDWQRILWFNPCVVESQTDYHREMLAGVGPEDVITTSANIVTTYTTTQSYTSGQVATDHVPLVIQPPGTNIPSPYTPPYNEGPPKHQTALPLPTAPPTTTTSTTTQPPRYCEKGGDDNSGAEYIIEGGGRRYYKAYDSTCSELCLCHPNDQLVCRVLDCIEAHTCSNGVAMYTHAMPAYLHKRGKCICYSGNFVCVRPDSKEYTYDDLKGVYLFLGYSKAEEKLLNPYTNMNVDDIVPRLRELVLDEQAKINGTDCQLEVVEHIDENMILQAMLEDYYEDRDNMSAIQLHDIKDKCAESLKIVADRINSKDPEVRADVALSMVLLAQVHIRLPPIPAAAGILHAPPCHILLGLTLLLIELGKYTLPAS</sequence>
<dbReference type="PANTHER" id="PTHR10269:SF12">
    <property type="entry name" value="GLIAL CELL LINE-DERIVED NEUROTROPHIC FAMILY RECEPTOR-LIKE, ISOFORM E"/>
    <property type="match status" value="1"/>
</dbReference>
<dbReference type="Pfam" id="PF02351">
    <property type="entry name" value="GDNF"/>
    <property type="match status" value="2"/>
</dbReference>
<dbReference type="GO" id="GO:0043235">
    <property type="term" value="C:receptor complex"/>
    <property type="evidence" value="ECO:0007669"/>
    <property type="project" value="TreeGrafter"/>
</dbReference>
<dbReference type="GO" id="GO:0007399">
    <property type="term" value="P:nervous system development"/>
    <property type="evidence" value="ECO:0007669"/>
    <property type="project" value="TreeGrafter"/>
</dbReference>
<reference evidence="10 11" key="1">
    <citation type="submission" date="2024-05" db="EMBL/GenBank/DDBJ databases">
        <authorList>
            <person name="Wallberg A."/>
        </authorList>
    </citation>
    <scope>NUCLEOTIDE SEQUENCE [LARGE SCALE GENOMIC DNA]</scope>
</reference>
<comment type="subcellular location">
    <subcellularLocation>
        <location evidence="1">Cell membrane</location>
    </subcellularLocation>
</comment>
<accession>A0AAV2Q9C6</accession>
<name>A0AAV2Q9C6_MEGNR</name>
<evidence type="ECO:0000256" key="4">
    <source>
        <dbReference type="ARBA" id="ARBA00022729"/>
    </source>
</evidence>
<keyword evidence="4" id="KW-0732">Signal</keyword>
<dbReference type="GO" id="GO:0007169">
    <property type="term" value="P:cell surface receptor protein tyrosine kinase signaling pathway"/>
    <property type="evidence" value="ECO:0007669"/>
    <property type="project" value="UniProtKB-ARBA"/>
</dbReference>
<dbReference type="SUPFAM" id="SSF110035">
    <property type="entry name" value="GDNF receptor-like"/>
    <property type="match status" value="2"/>
</dbReference>
<evidence type="ECO:0000313" key="11">
    <source>
        <dbReference type="Proteomes" id="UP001497623"/>
    </source>
</evidence>
<keyword evidence="3" id="KW-1003">Cell membrane</keyword>
<evidence type="ECO:0000256" key="2">
    <source>
        <dbReference type="ARBA" id="ARBA00005961"/>
    </source>
</evidence>
<dbReference type="Pfam" id="PF25537">
    <property type="entry name" value="DUF7921"/>
    <property type="match status" value="1"/>
</dbReference>
<feature type="compositionally biased region" description="Low complexity" evidence="8">
    <location>
        <begin position="452"/>
        <end position="473"/>
    </location>
</feature>
<gene>
    <name evidence="10" type="ORF">MNOR_LOCUS9011</name>
</gene>
<dbReference type="SMART" id="SM00907">
    <property type="entry name" value="GDNF"/>
    <property type="match status" value="2"/>
</dbReference>
<evidence type="ECO:0000256" key="6">
    <source>
        <dbReference type="ARBA" id="ARBA00023170"/>
    </source>
</evidence>
<evidence type="ECO:0000259" key="9">
    <source>
        <dbReference type="SMART" id="SM00907"/>
    </source>
</evidence>
<dbReference type="InterPro" id="IPR037193">
    <property type="entry name" value="GDNF_alpha"/>
</dbReference>
<comment type="similarity">
    <text evidence="2">Belongs to the GDNFR family.</text>
</comment>
<dbReference type="InterPro" id="IPR016017">
    <property type="entry name" value="GDNF/GAS1"/>
</dbReference>
<evidence type="ECO:0000313" key="10">
    <source>
        <dbReference type="EMBL" id="CAL4073066.1"/>
    </source>
</evidence>
<dbReference type="AlphaFoldDB" id="A0AAV2Q9C6"/>
<dbReference type="GO" id="GO:0009897">
    <property type="term" value="C:external side of plasma membrane"/>
    <property type="evidence" value="ECO:0007669"/>
    <property type="project" value="TreeGrafter"/>
</dbReference>
<evidence type="ECO:0000256" key="8">
    <source>
        <dbReference type="SAM" id="MobiDB-lite"/>
    </source>
</evidence>
<dbReference type="PANTHER" id="PTHR10269">
    <property type="entry name" value="GDNF RECEPTOR ALPHA"/>
    <property type="match status" value="1"/>
</dbReference>
<feature type="domain" description="GDNF/GAS1" evidence="9">
    <location>
        <begin position="293"/>
        <end position="377"/>
    </location>
</feature>
<protein>
    <recommendedName>
        <fullName evidence="9">GDNF/GAS1 domain-containing protein</fullName>
    </recommendedName>
</protein>
<evidence type="ECO:0000256" key="5">
    <source>
        <dbReference type="ARBA" id="ARBA00023136"/>
    </source>
</evidence>
<comment type="caution">
    <text evidence="10">The sequence shown here is derived from an EMBL/GenBank/DDBJ whole genome shotgun (WGS) entry which is preliminary data.</text>
</comment>
<dbReference type="InterPro" id="IPR057681">
    <property type="entry name" value="DUF7921"/>
</dbReference>
<proteinExistence type="inferred from homology"/>
<feature type="domain" description="GDNF/GAS1" evidence="9">
    <location>
        <begin position="203"/>
        <end position="281"/>
    </location>
</feature>
<keyword evidence="6" id="KW-0675">Receptor</keyword>
<keyword evidence="5" id="KW-0472">Membrane</keyword>
<evidence type="ECO:0000256" key="3">
    <source>
        <dbReference type="ARBA" id="ARBA00022475"/>
    </source>
</evidence>
<dbReference type="GO" id="GO:0038023">
    <property type="term" value="F:signaling receptor activity"/>
    <property type="evidence" value="ECO:0007669"/>
    <property type="project" value="InterPro"/>
</dbReference>
<dbReference type="Pfam" id="PF25868">
    <property type="entry name" value="Fn1_3"/>
    <property type="match status" value="1"/>
</dbReference>